<dbReference type="STRING" id="4829.A0A168LJY6"/>
<reference evidence="1" key="1">
    <citation type="submission" date="2016-04" db="EMBL/GenBank/DDBJ databases">
        <authorList>
            <person name="Evans L.H."/>
            <person name="Alamgir A."/>
            <person name="Owens N."/>
            <person name="Weber N.D."/>
            <person name="Virtaneva K."/>
            <person name="Barbian K."/>
            <person name="Babar A."/>
            <person name="Rosenke K."/>
        </authorList>
    </citation>
    <scope>NUCLEOTIDE SEQUENCE [LARGE SCALE GENOMIC DNA]</scope>
    <source>
        <strain evidence="1">CBS 101.48</strain>
    </source>
</reference>
<organism evidence="1">
    <name type="scientific">Absidia glauca</name>
    <name type="common">Pin mould</name>
    <dbReference type="NCBI Taxonomy" id="4829"/>
    <lineage>
        <taxon>Eukaryota</taxon>
        <taxon>Fungi</taxon>
        <taxon>Fungi incertae sedis</taxon>
        <taxon>Mucoromycota</taxon>
        <taxon>Mucoromycotina</taxon>
        <taxon>Mucoromycetes</taxon>
        <taxon>Mucorales</taxon>
        <taxon>Cunninghamellaceae</taxon>
        <taxon>Absidia</taxon>
    </lineage>
</organism>
<proteinExistence type="predicted"/>
<protein>
    <submittedName>
        <fullName evidence="1">Uncharacterized protein</fullName>
    </submittedName>
</protein>
<dbReference type="InParanoid" id="A0A168LJY6"/>
<name>A0A168LJY6_ABSGL</name>
<dbReference type="Proteomes" id="UP000078561">
    <property type="component" value="Unassembled WGS sequence"/>
</dbReference>
<sequence>MKRPEKTDSNSTSLTSYNFDLGEKLHLYVRLGSPTALLKCELMKDDKVVGYVSRFHNAWVPRNDNSHDNYDYSINWNGHVARDYRKSLSPSAAAAAAAVAADEKGLPPTIKTYPAEPGVYHLRLSALKIFGNAEVNEDWETWNSFEFKIVG</sequence>
<dbReference type="AlphaFoldDB" id="A0A168LJY6"/>
<evidence type="ECO:0000313" key="1">
    <source>
        <dbReference type="EMBL" id="SAL96951.1"/>
    </source>
</evidence>
<dbReference type="EMBL" id="LT551507">
    <property type="protein sequence ID" value="SAL96951.1"/>
    <property type="molecule type" value="Genomic_DNA"/>
</dbReference>
<dbReference type="OrthoDB" id="2278604at2759"/>
<keyword evidence="2" id="KW-1185">Reference proteome</keyword>
<gene>
    <name evidence="1" type="primary">ABSGL_02409.1 scaffold 3452</name>
</gene>
<accession>A0A168LJY6</accession>
<evidence type="ECO:0000313" key="2">
    <source>
        <dbReference type="Proteomes" id="UP000078561"/>
    </source>
</evidence>